<protein>
    <submittedName>
        <fullName evidence="3">YrhK family protein</fullName>
    </submittedName>
</protein>
<feature type="transmembrane region" description="Helical" evidence="1">
    <location>
        <begin position="69"/>
        <end position="91"/>
    </location>
</feature>
<dbReference type="PANTHER" id="PTHR34967:SF1">
    <property type="entry name" value="OS02G0257200 PROTEIN"/>
    <property type="match status" value="1"/>
</dbReference>
<evidence type="ECO:0000259" key="2">
    <source>
        <dbReference type="Pfam" id="PF14145"/>
    </source>
</evidence>
<dbReference type="InterPro" id="IPR025424">
    <property type="entry name" value="YrhK_domain"/>
</dbReference>
<evidence type="ECO:0000313" key="4">
    <source>
        <dbReference type="Proteomes" id="UP001319883"/>
    </source>
</evidence>
<evidence type="ECO:0000313" key="3">
    <source>
        <dbReference type="EMBL" id="MBZ9567072.1"/>
    </source>
</evidence>
<keyword evidence="4" id="KW-1185">Reference proteome</keyword>
<feature type="transmembrane region" description="Helical" evidence="1">
    <location>
        <begin position="133"/>
        <end position="155"/>
    </location>
</feature>
<proteinExistence type="predicted"/>
<feature type="transmembrane region" description="Helical" evidence="1">
    <location>
        <begin position="167"/>
        <end position="190"/>
    </location>
</feature>
<evidence type="ECO:0000256" key="1">
    <source>
        <dbReference type="SAM" id="Phobius"/>
    </source>
</evidence>
<accession>A0ABS7WWS9</accession>
<dbReference type="EMBL" id="JAGXFD010000001">
    <property type="protein sequence ID" value="MBZ9567072.1"/>
    <property type="molecule type" value="Genomic_DNA"/>
</dbReference>
<reference evidence="3 4" key="1">
    <citation type="submission" date="2021-05" db="EMBL/GenBank/DDBJ databases">
        <title>Petroleum and Energy Research Collection (APPE): ex situ preservation of microbial diversity associated with the oil industry and exploitation of its biotechnological potential.</title>
        <authorList>
            <person name="Paixao C.T.M."/>
            <person name="Gomes M.B."/>
            <person name="Oliveira V.M."/>
        </authorList>
    </citation>
    <scope>NUCLEOTIDE SEQUENCE [LARGE SCALE GENOMIC DNA]</scope>
    <source>
        <strain evidence="3 4">LIT2</strain>
    </source>
</reference>
<dbReference type="PANTHER" id="PTHR34967">
    <property type="entry name" value="OS02G0257200 PROTEIN"/>
    <property type="match status" value="1"/>
</dbReference>
<keyword evidence="1" id="KW-1133">Transmembrane helix</keyword>
<feature type="domain" description="YrhK" evidence="2">
    <location>
        <begin position="64"/>
        <end position="119"/>
    </location>
</feature>
<keyword evidence="1" id="KW-0472">Membrane</keyword>
<gene>
    <name evidence="3" type="ORF">KGQ91_05125</name>
</gene>
<feature type="transmembrane region" description="Helical" evidence="1">
    <location>
        <begin position="97"/>
        <end position="121"/>
    </location>
</feature>
<dbReference type="Pfam" id="PF14145">
    <property type="entry name" value="YrhK"/>
    <property type="match status" value="2"/>
</dbReference>
<dbReference type="Proteomes" id="UP001319883">
    <property type="component" value="Unassembled WGS sequence"/>
</dbReference>
<comment type="caution">
    <text evidence="3">The sequence shown here is derived from an EMBL/GenBank/DDBJ whole genome shotgun (WGS) entry which is preliminary data.</text>
</comment>
<sequence length="241" mass="27116">MLYKLGGLLFIVGSVFFFPRFHPYEDVGAWVFFIGSLLYLVVTGHDMLEVRKFWQGSRHHAMGKRLEMIAASSYLGGTLLFTAGSLFFLSWWGWLIAGAWCFVIGSALFVLGACVNVLQVVQAPSLLSLQMTNLTAVTFVVGSVLFVVASIPYLWTFDTHHDAQRLFTFFAWQYLVGSVLFFLGGVFNYYRACLIMRRRRDGEARHASDDALLIAYLHGEISAAEFRAAWRAESLPARGMP</sequence>
<organism evidence="3 4">
    <name type="scientific">Modicisalibacter tunisiensis</name>
    <dbReference type="NCBI Taxonomy" id="390637"/>
    <lineage>
        <taxon>Bacteria</taxon>
        <taxon>Pseudomonadati</taxon>
        <taxon>Pseudomonadota</taxon>
        <taxon>Gammaproteobacteria</taxon>
        <taxon>Oceanospirillales</taxon>
        <taxon>Halomonadaceae</taxon>
        <taxon>Modicisalibacter</taxon>
    </lineage>
</organism>
<keyword evidence="1" id="KW-0812">Transmembrane</keyword>
<feature type="domain" description="YrhK" evidence="2">
    <location>
        <begin position="3"/>
        <end position="48"/>
    </location>
</feature>
<feature type="transmembrane region" description="Helical" evidence="1">
    <location>
        <begin position="27"/>
        <end position="48"/>
    </location>
</feature>
<name>A0ABS7WWS9_9GAMM</name>